<evidence type="ECO:0000256" key="3">
    <source>
        <dbReference type="SAM" id="MobiDB-lite"/>
    </source>
</evidence>
<proteinExistence type="predicted"/>
<keyword evidence="1" id="KW-0547">Nucleotide-binding</keyword>
<keyword evidence="2" id="KW-0067">ATP-binding</keyword>
<dbReference type="PROSITE" id="PS00211">
    <property type="entry name" value="ABC_TRANSPORTER_1"/>
    <property type="match status" value="1"/>
</dbReference>
<dbReference type="InterPro" id="IPR017871">
    <property type="entry name" value="ABC_transporter-like_CS"/>
</dbReference>
<dbReference type="InterPro" id="IPR003439">
    <property type="entry name" value="ABC_transporter-like_ATP-bd"/>
</dbReference>
<dbReference type="GO" id="GO:0016020">
    <property type="term" value="C:membrane"/>
    <property type="evidence" value="ECO:0007669"/>
    <property type="project" value="TreeGrafter"/>
</dbReference>
<dbReference type="InterPro" id="IPR027417">
    <property type="entry name" value="P-loop_NTPase"/>
</dbReference>
<organism evidence="6 7">
    <name type="scientific">Extremus antarcticus</name>
    <dbReference type="NCBI Taxonomy" id="702011"/>
    <lineage>
        <taxon>Eukaryota</taxon>
        <taxon>Fungi</taxon>
        <taxon>Dikarya</taxon>
        <taxon>Ascomycota</taxon>
        <taxon>Pezizomycotina</taxon>
        <taxon>Dothideomycetes</taxon>
        <taxon>Dothideomycetidae</taxon>
        <taxon>Mycosphaerellales</taxon>
        <taxon>Extremaceae</taxon>
        <taxon>Extremus</taxon>
    </lineage>
</organism>
<keyword evidence="4" id="KW-1133">Transmembrane helix</keyword>
<keyword evidence="7" id="KW-1185">Reference proteome</keyword>
<evidence type="ECO:0000256" key="4">
    <source>
        <dbReference type="SAM" id="Phobius"/>
    </source>
</evidence>
<dbReference type="EMBL" id="JAWDJX010000005">
    <property type="protein sequence ID" value="KAK3056829.1"/>
    <property type="molecule type" value="Genomic_DNA"/>
</dbReference>
<name>A0AAJ0LVM4_9PEZI</name>
<dbReference type="AlphaFoldDB" id="A0AAJ0LVM4"/>
<dbReference type="InterPro" id="IPR050173">
    <property type="entry name" value="ABC_transporter_C-like"/>
</dbReference>
<reference evidence="6" key="1">
    <citation type="submission" date="2023-04" db="EMBL/GenBank/DDBJ databases">
        <title>Black Yeasts Isolated from many extreme environments.</title>
        <authorList>
            <person name="Coleine C."/>
            <person name="Stajich J.E."/>
            <person name="Selbmann L."/>
        </authorList>
    </citation>
    <scope>NUCLEOTIDE SEQUENCE</scope>
    <source>
        <strain evidence="6">CCFEE 5312</strain>
    </source>
</reference>
<sequence length="379" mass="41602">MAAALGNITRIQDYMETDDSPNVSDDLESSQQPLESLSGFEVPDSLSQSKGSEVRAAVVAKFEHTTIAYSQSADAFCLTNVSLHIEDSRIYLIQGEVGRGKTLLLKALLREAFIEGGHSLFSDRSTAFCQQEPWIRHETIVESVTAGAPFDAAWFTHVCHVCAMDVDMKTFEGGISYDAGNRGSRLSGGQRQRLALARALYARKSVLILDDVFAALDGNTASTIADRLLGSHGFARKHGLTVILATHADVLRYADETIHIDQDGKVTQLKVPLIAQRTTIRSQDQSKEHPPGHCSPASTDDEKNSTHGDYDAARVRGNGAACGDDENAATLVVGDAQVWVYFFRRVGWLTGLPVLIFMVLNVVMSRMQREWCHSKVFER</sequence>
<dbReference type="GO" id="GO:0005524">
    <property type="term" value="F:ATP binding"/>
    <property type="evidence" value="ECO:0007669"/>
    <property type="project" value="UniProtKB-KW"/>
</dbReference>
<evidence type="ECO:0000313" key="7">
    <source>
        <dbReference type="Proteomes" id="UP001271007"/>
    </source>
</evidence>
<evidence type="ECO:0000259" key="5">
    <source>
        <dbReference type="PROSITE" id="PS50893"/>
    </source>
</evidence>
<keyword evidence="4" id="KW-0812">Transmembrane</keyword>
<evidence type="ECO:0000256" key="2">
    <source>
        <dbReference type="ARBA" id="ARBA00022840"/>
    </source>
</evidence>
<dbReference type="PROSITE" id="PS50893">
    <property type="entry name" value="ABC_TRANSPORTER_2"/>
    <property type="match status" value="1"/>
</dbReference>
<comment type="caution">
    <text evidence="6">The sequence shown here is derived from an EMBL/GenBank/DDBJ whole genome shotgun (WGS) entry which is preliminary data.</text>
</comment>
<dbReference type="GO" id="GO:0016887">
    <property type="term" value="F:ATP hydrolysis activity"/>
    <property type="evidence" value="ECO:0007669"/>
    <property type="project" value="InterPro"/>
</dbReference>
<keyword evidence="4" id="KW-0472">Membrane</keyword>
<protein>
    <recommendedName>
        <fullName evidence="5">ABC transporter domain-containing protein</fullName>
    </recommendedName>
</protein>
<feature type="transmembrane region" description="Helical" evidence="4">
    <location>
        <begin position="346"/>
        <end position="364"/>
    </location>
</feature>
<accession>A0AAJ0LVM4</accession>
<dbReference type="Pfam" id="PF00005">
    <property type="entry name" value="ABC_tran"/>
    <property type="match status" value="1"/>
</dbReference>
<dbReference type="GO" id="GO:0042626">
    <property type="term" value="F:ATPase-coupled transmembrane transporter activity"/>
    <property type="evidence" value="ECO:0007669"/>
    <property type="project" value="TreeGrafter"/>
</dbReference>
<dbReference type="PANTHER" id="PTHR24223">
    <property type="entry name" value="ATP-BINDING CASSETTE SUB-FAMILY C"/>
    <property type="match status" value="1"/>
</dbReference>
<gene>
    <name evidence="6" type="ORF">LTR09_002622</name>
</gene>
<dbReference type="Gene3D" id="3.40.50.300">
    <property type="entry name" value="P-loop containing nucleotide triphosphate hydrolases"/>
    <property type="match status" value="1"/>
</dbReference>
<dbReference type="SUPFAM" id="SSF52540">
    <property type="entry name" value="P-loop containing nucleoside triphosphate hydrolases"/>
    <property type="match status" value="1"/>
</dbReference>
<feature type="domain" description="ABC transporter" evidence="5">
    <location>
        <begin position="54"/>
        <end position="288"/>
    </location>
</feature>
<evidence type="ECO:0000256" key="1">
    <source>
        <dbReference type="ARBA" id="ARBA00022741"/>
    </source>
</evidence>
<dbReference type="SMART" id="SM00382">
    <property type="entry name" value="AAA"/>
    <property type="match status" value="1"/>
</dbReference>
<feature type="compositionally biased region" description="Basic and acidic residues" evidence="3">
    <location>
        <begin position="300"/>
        <end position="311"/>
    </location>
</feature>
<evidence type="ECO:0000313" key="6">
    <source>
        <dbReference type="EMBL" id="KAK3056829.1"/>
    </source>
</evidence>
<dbReference type="PANTHER" id="PTHR24223:SF399">
    <property type="entry name" value="ABC TRANSPORTER ATNG"/>
    <property type="match status" value="1"/>
</dbReference>
<feature type="region of interest" description="Disordered" evidence="3">
    <location>
        <begin position="280"/>
        <end position="311"/>
    </location>
</feature>
<dbReference type="InterPro" id="IPR003593">
    <property type="entry name" value="AAA+_ATPase"/>
</dbReference>
<dbReference type="Proteomes" id="UP001271007">
    <property type="component" value="Unassembled WGS sequence"/>
</dbReference>